<gene>
    <name evidence="9" type="ORF">AN403_3433</name>
</gene>
<feature type="transmembrane region" description="Helical" evidence="8">
    <location>
        <begin position="138"/>
        <end position="160"/>
    </location>
</feature>
<dbReference type="AlphaFoldDB" id="A0A0P8XGW1"/>
<evidence type="ECO:0000313" key="9">
    <source>
        <dbReference type="EMBL" id="KPU59070.1"/>
    </source>
</evidence>
<dbReference type="PANTHER" id="PTHR34979">
    <property type="entry name" value="INNER MEMBRANE PROTEIN YGAZ"/>
    <property type="match status" value="1"/>
</dbReference>
<dbReference type="GO" id="GO:0005886">
    <property type="term" value="C:plasma membrane"/>
    <property type="evidence" value="ECO:0007669"/>
    <property type="project" value="UniProtKB-SubCell"/>
</dbReference>
<keyword evidence="5 8" id="KW-0812">Transmembrane</keyword>
<dbReference type="InterPro" id="IPR011606">
    <property type="entry name" value="Brnchd-chn_aa_trnsp_permease"/>
</dbReference>
<evidence type="ECO:0000256" key="1">
    <source>
        <dbReference type="ARBA" id="ARBA00004651"/>
    </source>
</evidence>
<proteinExistence type="inferred from homology"/>
<dbReference type="PATRIC" id="fig|294.162.peg.3192"/>
<dbReference type="Pfam" id="PF03591">
    <property type="entry name" value="AzlC"/>
    <property type="match status" value="1"/>
</dbReference>
<evidence type="ECO:0000256" key="4">
    <source>
        <dbReference type="ARBA" id="ARBA00022475"/>
    </source>
</evidence>
<accession>A0A0P8XGW1</accession>
<keyword evidence="3" id="KW-0813">Transport</keyword>
<evidence type="ECO:0000256" key="8">
    <source>
        <dbReference type="SAM" id="Phobius"/>
    </source>
</evidence>
<evidence type="ECO:0000256" key="2">
    <source>
        <dbReference type="ARBA" id="ARBA00010735"/>
    </source>
</evidence>
<feature type="transmembrane region" description="Helical" evidence="8">
    <location>
        <begin position="48"/>
        <end position="68"/>
    </location>
</feature>
<reference evidence="9 10" key="1">
    <citation type="submission" date="2015-09" db="EMBL/GenBank/DDBJ databases">
        <authorList>
            <person name="Jackson K.R."/>
            <person name="Lunt B.L."/>
            <person name="Fisher J.N.B."/>
            <person name="Gardner A.V."/>
            <person name="Bailey M.E."/>
            <person name="Deus L.M."/>
            <person name="Earl A.S."/>
            <person name="Gibby P.D."/>
            <person name="Hartmann K.A."/>
            <person name="Liu J.E."/>
            <person name="Manci A.M."/>
            <person name="Nielsen D.A."/>
            <person name="Solomon M.B."/>
            <person name="Breakwell D.P."/>
            <person name="Burnett S.H."/>
            <person name="Grose J.H."/>
        </authorList>
    </citation>
    <scope>NUCLEOTIDE SEQUENCE [LARGE SCALE GENOMIC DNA]</scope>
    <source>
        <strain evidence="9 10">S613</strain>
    </source>
</reference>
<name>A0A0P8XGW1_PSEFL</name>
<dbReference type="Proteomes" id="UP000050349">
    <property type="component" value="Unassembled WGS sequence"/>
</dbReference>
<dbReference type="EMBL" id="LJXB01000079">
    <property type="protein sequence ID" value="KPU59070.1"/>
    <property type="molecule type" value="Genomic_DNA"/>
</dbReference>
<comment type="similarity">
    <text evidence="2">Belongs to the AzlC family.</text>
</comment>
<evidence type="ECO:0000256" key="3">
    <source>
        <dbReference type="ARBA" id="ARBA00022448"/>
    </source>
</evidence>
<dbReference type="RefSeq" id="WP_057398215.1">
    <property type="nucleotide sequence ID" value="NZ_LJXB01000079.1"/>
</dbReference>
<comment type="caution">
    <text evidence="9">The sequence shown here is derived from an EMBL/GenBank/DDBJ whole genome shotgun (WGS) entry which is preliminary data.</text>
</comment>
<feature type="transmembrane region" description="Helical" evidence="8">
    <location>
        <begin position="75"/>
        <end position="96"/>
    </location>
</feature>
<keyword evidence="4" id="KW-1003">Cell membrane</keyword>
<evidence type="ECO:0000256" key="7">
    <source>
        <dbReference type="ARBA" id="ARBA00023136"/>
    </source>
</evidence>
<keyword evidence="6 8" id="KW-1133">Transmembrane helix</keyword>
<organism evidence="9 10">
    <name type="scientific">Pseudomonas fluorescens</name>
    <dbReference type="NCBI Taxonomy" id="294"/>
    <lineage>
        <taxon>Bacteria</taxon>
        <taxon>Pseudomonadati</taxon>
        <taxon>Pseudomonadota</taxon>
        <taxon>Gammaproteobacteria</taxon>
        <taxon>Pseudomonadales</taxon>
        <taxon>Pseudomonadaceae</taxon>
        <taxon>Pseudomonas</taxon>
    </lineage>
</organism>
<dbReference type="OrthoDB" id="9803444at2"/>
<keyword evidence="7 8" id="KW-0472">Membrane</keyword>
<evidence type="ECO:0000256" key="5">
    <source>
        <dbReference type="ARBA" id="ARBA00022692"/>
    </source>
</evidence>
<comment type="subcellular location">
    <subcellularLocation>
        <location evidence="1">Cell membrane</location>
        <topology evidence="1">Multi-pass membrane protein</topology>
    </subcellularLocation>
</comment>
<feature type="transmembrane region" description="Helical" evidence="8">
    <location>
        <begin position="108"/>
        <end position="126"/>
    </location>
</feature>
<evidence type="ECO:0000256" key="6">
    <source>
        <dbReference type="ARBA" id="ARBA00022989"/>
    </source>
</evidence>
<evidence type="ECO:0000313" key="10">
    <source>
        <dbReference type="Proteomes" id="UP000050349"/>
    </source>
</evidence>
<dbReference type="GO" id="GO:1903785">
    <property type="term" value="P:L-valine transmembrane transport"/>
    <property type="evidence" value="ECO:0007669"/>
    <property type="project" value="TreeGrafter"/>
</dbReference>
<sequence>MVTPDTSTRSSVANVFIEGARDAITFDVAFIFLYLSIGILSATQSLSLSQALATTLLIFSTPLQFLLIQSYNDGWILLPIIVALNARFVLLSATLAPYIRNTSTTKTMASLILITPSIFTGCVTRFKRKTDHPFTYMIGLGLPIFGVSIICTYIGFIAGAELTSPVIYAAMTLLLPLQFTALAGKHWPHYSEVSSYWLGFVGAPLLVYLFKDYSLLCTPFIIGGLIVLIENNYKKRGGVAP</sequence>
<feature type="transmembrane region" description="Helical" evidence="8">
    <location>
        <begin position="24"/>
        <end position="42"/>
    </location>
</feature>
<feature type="transmembrane region" description="Helical" evidence="8">
    <location>
        <begin position="213"/>
        <end position="229"/>
    </location>
</feature>
<dbReference type="PANTHER" id="PTHR34979:SF1">
    <property type="entry name" value="INNER MEMBRANE PROTEIN YGAZ"/>
    <property type="match status" value="1"/>
</dbReference>
<protein>
    <submittedName>
        <fullName evidence="9">AzlC family protein</fullName>
    </submittedName>
</protein>